<sequence length="375" mass="40284">MATAKKRESPPHVQVAAFEKSLAVASQLAAGYLVRGDEGYFRRRVLDALRSRSEALDVEVVVHDASDPDFDPQVLLGDLATPPMFASAQLIIAREVDGLLKKVGSKDSPFVRGILSFLERAEAGRSVAIAANAMRADQAIAKRFAKLELPSLSVRRLWDSPPPWNPDPRQVELVQWLVARARELGVRLDPDQAVYVVAATGNDLDAIEDQLERLRHGGQRALQEVIRWQAGGSPFAVADHLCRGDLPRAVDAIESLFQGGMTGRDGGKVVDRAALGAILIGSLARGVRQGLAAARDVERGVPPAGAAAKAGAGGERAKTELLERLRRRPSAAEWARMLEDLADVDRRAKSGAGVDASDFTSLALAWSAPAQPGRR</sequence>
<evidence type="ECO:0000256" key="3">
    <source>
        <dbReference type="ARBA" id="ARBA00022705"/>
    </source>
</evidence>
<organism evidence="5 6">
    <name type="scientific">Engelhardtia mirabilis</name>
    <dbReference type="NCBI Taxonomy" id="2528011"/>
    <lineage>
        <taxon>Bacteria</taxon>
        <taxon>Pseudomonadati</taxon>
        <taxon>Planctomycetota</taxon>
        <taxon>Planctomycetia</taxon>
        <taxon>Planctomycetia incertae sedis</taxon>
        <taxon>Engelhardtia</taxon>
    </lineage>
</organism>
<dbReference type="GO" id="GO:0003887">
    <property type="term" value="F:DNA-directed DNA polymerase activity"/>
    <property type="evidence" value="ECO:0007669"/>
    <property type="project" value="UniProtKB-KW"/>
</dbReference>
<dbReference type="Gene3D" id="3.40.50.300">
    <property type="entry name" value="P-loop containing nucleotide triphosphate hydrolases"/>
    <property type="match status" value="1"/>
</dbReference>
<dbReference type="KEGG" id="pbap:Pla133_21300"/>
<keyword evidence="6" id="KW-1185">Reference proteome</keyword>
<keyword evidence="1" id="KW-0808">Transferase</keyword>
<evidence type="ECO:0000256" key="2">
    <source>
        <dbReference type="ARBA" id="ARBA00022695"/>
    </source>
</evidence>
<accession>A0A518BJB2</accession>
<keyword evidence="2" id="KW-0548">Nucleotidyltransferase</keyword>
<keyword evidence="3" id="KW-0235">DNA replication</keyword>
<dbReference type="RefSeq" id="WP_145064874.1">
    <property type="nucleotide sequence ID" value="NZ_CP036287.1"/>
</dbReference>
<dbReference type="Proteomes" id="UP000316921">
    <property type="component" value="Chromosome"/>
</dbReference>
<evidence type="ECO:0000313" key="6">
    <source>
        <dbReference type="Proteomes" id="UP000316921"/>
    </source>
</evidence>
<dbReference type="PANTHER" id="PTHR34388">
    <property type="entry name" value="DNA POLYMERASE III SUBUNIT DELTA"/>
    <property type="match status" value="1"/>
</dbReference>
<dbReference type="InterPro" id="IPR027417">
    <property type="entry name" value="P-loop_NTPase"/>
</dbReference>
<dbReference type="GO" id="GO:0003677">
    <property type="term" value="F:DNA binding"/>
    <property type="evidence" value="ECO:0007669"/>
    <property type="project" value="InterPro"/>
</dbReference>
<protein>
    <submittedName>
        <fullName evidence="5">DNA polymerase III subunit delta</fullName>
    </submittedName>
</protein>
<reference evidence="5 6" key="1">
    <citation type="submission" date="2019-02" db="EMBL/GenBank/DDBJ databases">
        <title>Deep-cultivation of Planctomycetes and their phenomic and genomic characterization uncovers novel biology.</title>
        <authorList>
            <person name="Wiegand S."/>
            <person name="Jogler M."/>
            <person name="Boedeker C."/>
            <person name="Pinto D."/>
            <person name="Vollmers J."/>
            <person name="Rivas-Marin E."/>
            <person name="Kohn T."/>
            <person name="Peeters S.H."/>
            <person name="Heuer A."/>
            <person name="Rast P."/>
            <person name="Oberbeckmann S."/>
            <person name="Bunk B."/>
            <person name="Jeske O."/>
            <person name="Meyerdierks A."/>
            <person name="Storesund J.E."/>
            <person name="Kallscheuer N."/>
            <person name="Luecker S."/>
            <person name="Lage O.M."/>
            <person name="Pohl T."/>
            <person name="Merkel B.J."/>
            <person name="Hornburger P."/>
            <person name="Mueller R.-W."/>
            <person name="Bruemmer F."/>
            <person name="Labrenz M."/>
            <person name="Spormann A.M."/>
            <person name="Op den Camp H."/>
            <person name="Overmann J."/>
            <person name="Amann R."/>
            <person name="Jetten M.S.M."/>
            <person name="Mascher T."/>
            <person name="Medema M.H."/>
            <person name="Devos D.P."/>
            <person name="Kaster A.-K."/>
            <person name="Ovreas L."/>
            <person name="Rohde M."/>
            <person name="Galperin M.Y."/>
            <person name="Jogler C."/>
        </authorList>
    </citation>
    <scope>NUCLEOTIDE SEQUENCE [LARGE SCALE GENOMIC DNA]</scope>
    <source>
        <strain evidence="5 6">Pla133</strain>
    </source>
</reference>
<keyword evidence="4" id="KW-0239">DNA-directed DNA polymerase</keyword>
<name>A0A518BJB2_9BACT</name>
<evidence type="ECO:0000313" key="5">
    <source>
        <dbReference type="EMBL" id="QDU67052.1"/>
    </source>
</evidence>
<dbReference type="GO" id="GO:0009360">
    <property type="term" value="C:DNA polymerase III complex"/>
    <property type="evidence" value="ECO:0007669"/>
    <property type="project" value="TreeGrafter"/>
</dbReference>
<evidence type="ECO:0000256" key="4">
    <source>
        <dbReference type="ARBA" id="ARBA00022932"/>
    </source>
</evidence>
<dbReference type="SUPFAM" id="SSF52540">
    <property type="entry name" value="P-loop containing nucleoside triphosphate hydrolases"/>
    <property type="match status" value="1"/>
</dbReference>
<dbReference type="InterPro" id="IPR005790">
    <property type="entry name" value="DNA_polIII_delta"/>
</dbReference>
<dbReference type="PANTHER" id="PTHR34388:SF1">
    <property type="entry name" value="DNA POLYMERASE III SUBUNIT DELTA"/>
    <property type="match status" value="1"/>
</dbReference>
<gene>
    <name evidence="5" type="ORF">Pla133_21300</name>
</gene>
<dbReference type="EMBL" id="CP036287">
    <property type="protein sequence ID" value="QDU67052.1"/>
    <property type="molecule type" value="Genomic_DNA"/>
</dbReference>
<dbReference type="GO" id="GO:0006261">
    <property type="term" value="P:DNA-templated DNA replication"/>
    <property type="evidence" value="ECO:0007669"/>
    <property type="project" value="TreeGrafter"/>
</dbReference>
<evidence type="ECO:0000256" key="1">
    <source>
        <dbReference type="ARBA" id="ARBA00022679"/>
    </source>
</evidence>
<dbReference type="NCBIfam" id="TIGR01128">
    <property type="entry name" value="holA"/>
    <property type="match status" value="1"/>
</dbReference>
<proteinExistence type="predicted"/>
<dbReference type="Gene3D" id="1.20.272.10">
    <property type="match status" value="1"/>
</dbReference>
<dbReference type="AlphaFoldDB" id="A0A518BJB2"/>